<dbReference type="SUPFAM" id="SSF53474">
    <property type="entry name" value="alpha/beta-Hydrolases"/>
    <property type="match status" value="1"/>
</dbReference>
<dbReference type="RefSeq" id="WP_182542414.1">
    <property type="nucleotide sequence ID" value="NZ_JACGWZ010000001.1"/>
</dbReference>
<dbReference type="InterPro" id="IPR000073">
    <property type="entry name" value="AB_hydrolase_1"/>
</dbReference>
<gene>
    <name evidence="2" type="ORF">FHX42_000349</name>
</gene>
<dbReference type="InterPro" id="IPR029058">
    <property type="entry name" value="AB_hydrolase_fold"/>
</dbReference>
<dbReference type="PANTHER" id="PTHR43798">
    <property type="entry name" value="MONOACYLGLYCEROL LIPASE"/>
    <property type="match status" value="1"/>
</dbReference>
<comment type="caution">
    <text evidence="2">The sequence shown here is derived from an EMBL/GenBank/DDBJ whole genome shotgun (WGS) entry which is preliminary data.</text>
</comment>
<organism evidence="2 3">
    <name type="scientific">Halosaccharopolyspora lacisalsi</name>
    <dbReference type="NCBI Taxonomy" id="1000566"/>
    <lineage>
        <taxon>Bacteria</taxon>
        <taxon>Bacillati</taxon>
        <taxon>Actinomycetota</taxon>
        <taxon>Actinomycetes</taxon>
        <taxon>Pseudonocardiales</taxon>
        <taxon>Pseudonocardiaceae</taxon>
        <taxon>Halosaccharopolyspora</taxon>
    </lineage>
</organism>
<dbReference type="EMBL" id="JACGWZ010000001">
    <property type="protein sequence ID" value="MBA8823020.1"/>
    <property type="molecule type" value="Genomic_DNA"/>
</dbReference>
<proteinExistence type="predicted"/>
<dbReference type="InterPro" id="IPR050266">
    <property type="entry name" value="AB_hydrolase_sf"/>
</dbReference>
<feature type="domain" description="AB hydrolase-1" evidence="1">
    <location>
        <begin position="15"/>
        <end position="235"/>
    </location>
</feature>
<sequence length="251" mass="27762">MILPHDLIGSGERRVLVLHGWLGDRTSFGPIRPYLDTGSFSYALVDQRGYGEALKQEGEHSVAEAAADVLDTAEELGWDRFSLVGHSMGGMVAQHVLVSADERVEAVVGISPVPASGVPFDERSRHLFEGADESPDQRRAIIDLTTGNRLPAVWLDMMVDRSLRRTDKVAFRRFLDSWSRTDIHERIEGNTTPVLALAGAHDPALSPEVMTDTWLRWYPNAELEVFADAGHYAPDEVPLSLVSSMEAFLAR</sequence>
<accession>A0A839DPV7</accession>
<name>A0A839DPV7_9PSEU</name>
<keyword evidence="3" id="KW-1185">Reference proteome</keyword>
<dbReference type="Gene3D" id="3.40.50.1820">
    <property type="entry name" value="alpha/beta hydrolase"/>
    <property type="match status" value="1"/>
</dbReference>
<reference evidence="2 3" key="1">
    <citation type="submission" date="2020-07" db="EMBL/GenBank/DDBJ databases">
        <title>Sequencing the genomes of 1000 actinobacteria strains.</title>
        <authorList>
            <person name="Klenk H.-P."/>
        </authorList>
    </citation>
    <scope>NUCLEOTIDE SEQUENCE [LARGE SCALE GENOMIC DNA]</scope>
    <source>
        <strain evidence="2 3">DSM 45975</strain>
    </source>
</reference>
<evidence type="ECO:0000313" key="3">
    <source>
        <dbReference type="Proteomes" id="UP000569329"/>
    </source>
</evidence>
<dbReference type="Pfam" id="PF00561">
    <property type="entry name" value="Abhydrolase_1"/>
    <property type="match status" value="1"/>
</dbReference>
<evidence type="ECO:0000259" key="1">
    <source>
        <dbReference type="Pfam" id="PF00561"/>
    </source>
</evidence>
<protein>
    <submittedName>
        <fullName evidence="2">Pimeloyl-ACP methyl ester carboxylesterase</fullName>
    </submittedName>
</protein>
<dbReference type="AlphaFoldDB" id="A0A839DPV7"/>
<dbReference type="Proteomes" id="UP000569329">
    <property type="component" value="Unassembled WGS sequence"/>
</dbReference>
<dbReference type="GO" id="GO:0003824">
    <property type="term" value="F:catalytic activity"/>
    <property type="evidence" value="ECO:0007669"/>
    <property type="project" value="UniProtKB-ARBA"/>
</dbReference>
<evidence type="ECO:0000313" key="2">
    <source>
        <dbReference type="EMBL" id="MBA8823020.1"/>
    </source>
</evidence>